<dbReference type="AlphaFoldDB" id="A0A5C5S929"/>
<name>A0A5C5S929_9STRE</name>
<keyword evidence="9 15" id="KW-0233">DNA recombination</keyword>
<dbReference type="SMART" id="SM00487">
    <property type="entry name" value="DEXDc"/>
    <property type="match status" value="1"/>
</dbReference>
<dbReference type="InterPro" id="IPR033454">
    <property type="entry name" value="RecG_wedge"/>
</dbReference>
<dbReference type="Gene3D" id="2.40.50.140">
    <property type="entry name" value="Nucleic acid-binding proteins"/>
    <property type="match status" value="1"/>
</dbReference>
<evidence type="ECO:0000256" key="10">
    <source>
        <dbReference type="ARBA" id="ARBA00023204"/>
    </source>
</evidence>
<dbReference type="NCBIfam" id="NF008168">
    <property type="entry name" value="PRK10917.2-2"/>
    <property type="match status" value="1"/>
</dbReference>
<comment type="caution">
    <text evidence="18">The sequence shown here is derived from an EMBL/GenBank/DDBJ whole genome shotgun (WGS) entry which is preliminary data.</text>
</comment>
<evidence type="ECO:0000256" key="8">
    <source>
        <dbReference type="ARBA" id="ARBA00023125"/>
    </source>
</evidence>
<dbReference type="CDD" id="cd18811">
    <property type="entry name" value="SF2_C_RecG"/>
    <property type="match status" value="1"/>
</dbReference>
<keyword evidence="6 15" id="KW-0347">Helicase</keyword>
<evidence type="ECO:0000256" key="1">
    <source>
        <dbReference type="ARBA" id="ARBA00007504"/>
    </source>
</evidence>
<dbReference type="InterPro" id="IPR047112">
    <property type="entry name" value="RecG/Mfd"/>
</dbReference>
<dbReference type="Pfam" id="PF19833">
    <property type="entry name" value="RecG_dom3_C"/>
    <property type="match status" value="1"/>
</dbReference>
<keyword evidence="10 15" id="KW-0234">DNA repair</keyword>
<comment type="catalytic activity">
    <reaction evidence="12 15">
        <text>Couples ATP hydrolysis with the unwinding of duplex DNA by translocating in the 3'-5' direction.</text>
        <dbReference type="EC" id="5.6.2.4"/>
    </reaction>
</comment>
<dbReference type="InterPro" id="IPR014001">
    <property type="entry name" value="Helicase_ATP-bd"/>
</dbReference>
<keyword evidence="5 15" id="KW-0378">Hydrolase</keyword>
<evidence type="ECO:0000313" key="18">
    <source>
        <dbReference type="EMBL" id="TWS96463.1"/>
    </source>
</evidence>
<proteinExistence type="inferred from homology"/>
<dbReference type="GO" id="GO:0006281">
    <property type="term" value="P:DNA repair"/>
    <property type="evidence" value="ECO:0007669"/>
    <property type="project" value="UniProtKB-UniRule"/>
</dbReference>
<gene>
    <name evidence="18" type="primary">recG</name>
    <name evidence="18" type="ORF">FRX57_07140</name>
</gene>
<dbReference type="PROSITE" id="PS51192">
    <property type="entry name" value="HELICASE_ATP_BIND_1"/>
    <property type="match status" value="1"/>
</dbReference>
<comment type="similarity">
    <text evidence="1 15">Belongs to the helicase family. RecG subfamily.</text>
</comment>
<keyword evidence="8" id="KW-0238">DNA-binding</keyword>
<dbReference type="GO" id="GO:0006310">
    <property type="term" value="P:DNA recombination"/>
    <property type="evidence" value="ECO:0007669"/>
    <property type="project" value="UniProtKB-UniRule"/>
</dbReference>
<reference evidence="18 19" key="1">
    <citation type="submission" date="2019-08" db="EMBL/GenBank/DDBJ databases">
        <authorList>
            <person name="Lei W."/>
        </authorList>
    </citation>
    <scope>NUCLEOTIDE SEQUENCE [LARGE SCALE GENOMIC DNA]</scope>
    <source>
        <strain evidence="18 19">CCUG 66496</strain>
    </source>
</reference>
<dbReference type="PROSITE" id="PS51194">
    <property type="entry name" value="HELICASE_CTER"/>
    <property type="match status" value="1"/>
</dbReference>
<comment type="function">
    <text evidence="15">Plays a critical role in recombination and DNA repair. Helps process Holliday junction intermediates to mature products by catalyzing branch migration. Has replication fork regression activity, unwinds stalled or blocked replication forks to make a HJ that can be resolved. Has a DNA unwinding activity characteristic of a DNA helicase with 3'-5' polarity.</text>
</comment>
<organism evidence="18 19">
    <name type="scientific">Streptococcus cuniculipharyngis</name>
    <dbReference type="NCBI Taxonomy" id="1562651"/>
    <lineage>
        <taxon>Bacteria</taxon>
        <taxon>Bacillati</taxon>
        <taxon>Bacillota</taxon>
        <taxon>Bacilli</taxon>
        <taxon>Lactobacillales</taxon>
        <taxon>Streptococcaceae</taxon>
        <taxon>Streptococcus</taxon>
    </lineage>
</organism>
<evidence type="ECO:0000256" key="11">
    <source>
        <dbReference type="ARBA" id="ARBA00023235"/>
    </source>
</evidence>
<dbReference type="InterPro" id="IPR004609">
    <property type="entry name" value="ATP-dep_DNA_helicase_RecG"/>
</dbReference>
<dbReference type="NCBIfam" id="NF008165">
    <property type="entry name" value="PRK10917.1-3"/>
    <property type="match status" value="1"/>
</dbReference>
<evidence type="ECO:0000256" key="3">
    <source>
        <dbReference type="ARBA" id="ARBA00022741"/>
    </source>
</evidence>
<dbReference type="InterPro" id="IPR001650">
    <property type="entry name" value="Helicase_C-like"/>
</dbReference>
<evidence type="ECO:0000256" key="15">
    <source>
        <dbReference type="RuleBase" id="RU363016"/>
    </source>
</evidence>
<evidence type="ECO:0000259" key="17">
    <source>
        <dbReference type="PROSITE" id="PS51194"/>
    </source>
</evidence>
<dbReference type="InterPro" id="IPR045562">
    <property type="entry name" value="RecG_dom3_C"/>
</dbReference>
<dbReference type="PANTHER" id="PTHR47964">
    <property type="entry name" value="ATP-DEPENDENT DNA HELICASE HOMOLOG RECG, CHLOROPLASTIC"/>
    <property type="match status" value="1"/>
</dbReference>
<dbReference type="InterPro" id="IPR027417">
    <property type="entry name" value="P-loop_NTPase"/>
</dbReference>
<protein>
    <recommendedName>
        <fullName evidence="2 15">ATP-dependent DNA helicase RecG</fullName>
        <ecNumber evidence="13 15">5.6.2.4</ecNumber>
    </recommendedName>
</protein>
<evidence type="ECO:0000256" key="12">
    <source>
        <dbReference type="ARBA" id="ARBA00034617"/>
    </source>
</evidence>
<feature type="domain" description="Helicase ATP-binding" evidence="16">
    <location>
        <begin position="267"/>
        <end position="426"/>
    </location>
</feature>
<evidence type="ECO:0000256" key="6">
    <source>
        <dbReference type="ARBA" id="ARBA00022806"/>
    </source>
</evidence>
<dbReference type="NCBIfam" id="TIGR00643">
    <property type="entry name" value="recG"/>
    <property type="match status" value="1"/>
</dbReference>
<dbReference type="Pfam" id="PF17191">
    <property type="entry name" value="RecG_wedge"/>
    <property type="match status" value="1"/>
</dbReference>
<dbReference type="EC" id="5.6.2.4" evidence="13 15"/>
<dbReference type="Pfam" id="PF00270">
    <property type="entry name" value="DEAD"/>
    <property type="match status" value="1"/>
</dbReference>
<dbReference type="InterPro" id="IPR012340">
    <property type="entry name" value="NA-bd_OB-fold"/>
</dbReference>
<dbReference type="PANTHER" id="PTHR47964:SF1">
    <property type="entry name" value="ATP-DEPENDENT DNA HELICASE HOMOLOG RECG, CHLOROPLASTIC"/>
    <property type="match status" value="1"/>
</dbReference>
<evidence type="ECO:0000256" key="2">
    <source>
        <dbReference type="ARBA" id="ARBA00017846"/>
    </source>
</evidence>
<dbReference type="SUPFAM" id="SSF52540">
    <property type="entry name" value="P-loop containing nucleoside triphosphate hydrolases"/>
    <property type="match status" value="2"/>
</dbReference>
<dbReference type="GO" id="GO:0005524">
    <property type="term" value="F:ATP binding"/>
    <property type="evidence" value="ECO:0007669"/>
    <property type="project" value="UniProtKB-KW"/>
</dbReference>
<dbReference type="EMBL" id="VOHL01000008">
    <property type="protein sequence ID" value="TWS96463.1"/>
    <property type="molecule type" value="Genomic_DNA"/>
</dbReference>
<feature type="domain" description="Helicase C-terminal" evidence="17">
    <location>
        <begin position="445"/>
        <end position="610"/>
    </location>
</feature>
<evidence type="ECO:0000256" key="13">
    <source>
        <dbReference type="ARBA" id="ARBA00034808"/>
    </source>
</evidence>
<keyword evidence="19" id="KW-1185">Reference proteome</keyword>
<evidence type="ECO:0000256" key="5">
    <source>
        <dbReference type="ARBA" id="ARBA00022801"/>
    </source>
</evidence>
<dbReference type="SMART" id="SM00490">
    <property type="entry name" value="HELICc"/>
    <property type="match status" value="1"/>
</dbReference>
<evidence type="ECO:0000313" key="19">
    <source>
        <dbReference type="Proteomes" id="UP000317430"/>
    </source>
</evidence>
<sequence>MRLQDDLACLKGLGPKSAEKFHKLEIRTVEDLLCYYPFRYDDFKSRQVADLMDGEKAVVLGTVVTPATVQYYGFKRNRLSFKIKQAEAVVNVHFFNQPYWQDKIALGQEVAIFGKWDSKKASLTGIKVLAQLADDLQPVYHLTKGLSQASLVKAIKTVIDSGYLQLLEENLPRYLLEKYRLVDRQSAVLAMHFPTDLAAYQQALRRLKFEEFFYFQLQLQSLKASNQKETAGTPIVYDEQKLAERLSALPFALTQAQRRSLTEILTDMASGRHMNRLLQGDVGSGKTVIASLAMYASHTAGYQSALMVPTEILADQHYRSLKELFPDLTVVLLTSGMKTADKRAALTGIADGSVNMIVGTHALIQEAVSYHRLGLVITDEQHRFGVKQRRLFREKGENPDVLMMTATPIPRTLAITAFGEMDVSIIDQLPAGRKPIITRWVKHEQLEKVLDWLNQEVAKSAQIYIISPLIEESEALDLKNAEALYQDLQEFFGTRARVALMHGRMKSEEKDQVMQAFKAHEIDILVSTTVIEVGVNVPNASIMVIMDADRFGLSQLHQLRGRVGRGSKQSYAILVANPKTDSGKERMRIMCETTDGFVLAEADLKMRGSGEIFGTRQSGIPEFKVADMVEDYPILEEARKVASQILAQADWQASPDYQMLGQYLKQEQAFD</sequence>
<dbReference type="RefSeq" id="WP_146568106.1">
    <property type="nucleotide sequence ID" value="NZ_VOHL01000008.1"/>
</dbReference>
<dbReference type="InterPro" id="IPR011545">
    <property type="entry name" value="DEAD/DEAH_box_helicase_dom"/>
</dbReference>
<accession>A0A5C5S929</accession>
<dbReference type="OrthoDB" id="9804325at2"/>
<dbReference type="GO" id="GO:0016887">
    <property type="term" value="F:ATP hydrolysis activity"/>
    <property type="evidence" value="ECO:0007669"/>
    <property type="project" value="RHEA"/>
</dbReference>
<evidence type="ECO:0000256" key="7">
    <source>
        <dbReference type="ARBA" id="ARBA00022840"/>
    </source>
</evidence>
<dbReference type="GO" id="GO:0043138">
    <property type="term" value="F:3'-5' DNA helicase activity"/>
    <property type="evidence" value="ECO:0007669"/>
    <property type="project" value="UniProtKB-EC"/>
</dbReference>
<dbReference type="Gene3D" id="3.40.50.300">
    <property type="entry name" value="P-loop containing nucleotide triphosphate hydrolases"/>
    <property type="match status" value="2"/>
</dbReference>
<dbReference type="GO" id="GO:0003677">
    <property type="term" value="F:DNA binding"/>
    <property type="evidence" value="ECO:0007669"/>
    <property type="project" value="UniProtKB-KW"/>
</dbReference>
<evidence type="ECO:0000259" key="16">
    <source>
        <dbReference type="PROSITE" id="PS51192"/>
    </source>
</evidence>
<evidence type="ECO:0000256" key="14">
    <source>
        <dbReference type="ARBA" id="ARBA00048988"/>
    </source>
</evidence>
<evidence type="ECO:0000256" key="4">
    <source>
        <dbReference type="ARBA" id="ARBA00022763"/>
    </source>
</evidence>
<dbReference type="Proteomes" id="UP000317430">
    <property type="component" value="Unassembled WGS sequence"/>
</dbReference>
<dbReference type="CDD" id="cd17992">
    <property type="entry name" value="DEXHc_RecG"/>
    <property type="match status" value="1"/>
</dbReference>
<keyword evidence="7 15" id="KW-0067">ATP-binding</keyword>
<comment type="catalytic activity">
    <reaction evidence="14 15">
        <text>ATP + H2O = ADP + phosphate + H(+)</text>
        <dbReference type="Rhea" id="RHEA:13065"/>
        <dbReference type="ChEBI" id="CHEBI:15377"/>
        <dbReference type="ChEBI" id="CHEBI:15378"/>
        <dbReference type="ChEBI" id="CHEBI:30616"/>
        <dbReference type="ChEBI" id="CHEBI:43474"/>
        <dbReference type="ChEBI" id="CHEBI:456216"/>
        <dbReference type="EC" id="5.6.2.4"/>
    </reaction>
</comment>
<keyword evidence="11" id="KW-0413">Isomerase</keyword>
<dbReference type="Pfam" id="PF00271">
    <property type="entry name" value="Helicase_C"/>
    <property type="match status" value="1"/>
</dbReference>
<keyword evidence="3 15" id="KW-0547">Nucleotide-binding</keyword>
<keyword evidence="4 15" id="KW-0227">DNA damage</keyword>
<dbReference type="CDD" id="cd04488">
    <property type="entry name" value="RecG_wedge_OBF"/>
    <property type="match status" value="1"/>
</dbReference>
<evidence type="ECO:0000256" key="9">
    <source>
        <dbReference type="ARBA" id="ARBA00023172"/>
    </source>
</evidence>
<dbReference type="SUPFAM" id="SSF50249">
    <property type="entry name" value="Nucleic acid-binding proteins"/>
    <property type="match status" value="1"/>
</dbReference>